<dbReference type="GO" id="GO:0019301">
    <property type="term" value="P:rhamnose catabolic process"/>
    <property type="evidence" value="ECO:0007669"/>
    <property type="project" value="TreeGrafter"/>
</dbReference>
<reference evidence="1 2" key="1">
    <citation type="journal article" date="2010" name="Stand. Genomic Sci.">
        <title>Complete genome sequence of Conexibacter woesei type strain (ID131577).</title>
        <authorList>
            <person name="Pukall R."/>
            <person name="Lapidus A."/>
            <person name="Glavina Del Rio T."/>
            <person name="Copeland A."/>
            <person name="Tice H."/>
            <person name="Cheng J.-F."/>
            <person name="Lucas S."/>
            <person name="Chen F."/>
            <person name="Nolan M."/>
            <person name="Bruce D."/>
            <person name="Goodwin L."/>
            <person name="Pitluck S."/>
            <person name="Mavromatis K."/>
            <person name="Ivanova N."/>
            <person name="Ovchinnikova G."/>
            <person name="Pati A."/>
            <person name="Chen A."/>
            <person name="Palaniappan K."/>
            <person name="Land M."/>
            <person name="Hauser L."/>
            <person name="Chang Y.-J."/>
            <person name="Jeffries C.D."/>
            <person name="Chain P."/>
            <person name="Meincke L."/>
            <person name="Sims D."/>
            <person name="Brettin T."/>
            <person name="Detter J.C."/>
            <person name="Rohde M."/>
            <person name="Goeker M."/>
            <person name="Bristow J."/>
            <person name="Eisen J.A."/>
            <person name="Markowitz V."/>
            <person name="Kyrpides N.C."/>
            <person name="Klenk H.-P."/>
            <person name="Hugenholtz P."/>
        </authorList>
    </citation>
    <scope>NUCLEOTIDE SEQUENCE [LARGE SCALE GENOMIC DNA]</scope>
    <source>
        <strain evidence="2">DSM 14684 / CIP 108061 / JCM 11494 / NBRC 100937 / ID131577</strain>
    </source>
</reference>
<dbReference type="Gene3D" id="3.30.70.100">
    <property type="match status" value="1"/>
</dbReference>
<evidence type="ECO:0000313" key="1">
    <source>
        <dbReference type="EMBL" id="ADB49460.1"/>
    </source>
</evidence>
<reference evidence="2" key="2">
    <citation type="submission" date="2010-01" db="EMBL/GenBank/DDBJ databases">
        <title>The complete genome of Conexibacter woesei DSM 14684.</title>
        <authorList>
            <consortium name="US DOE Joint Genome Institute (JGI-PGF)"/>
            <person name="Lucas S."/>
            <person name="Copeland A."/>
            <person name="Lapidus A."/>
            <person name="Glavina del Rio T."/>
            <person name="Dalin E."/>
            <person name="Tice H."/>
            <person name="Bruce D."/>
            <person name="Goodwin L."/>
            <person name="Pitluck S."/>
            <person name="Kyrpides N."/>
            <person name="Mavromatis K."/>
            <person name="Ivanova N."/>
            <person name="Mikhailova N."/>
            <person name="Chertkov O."/>
            <person name="Brettin T."/>
            <person name="Detter J.C."/>
            <person name="Han C."/>
            <person name="Larimer F."/>
            <person name="Land M."/>
            <person name="Hauser L."/>
            <person name="Markowitz V."/>
            <person name="Cheng J.-F."/>
            <person name="Hugenholtz P."/>
            <person name="Woyke T."/>
            <person name="Wu D."/>
            <person name="Pukall R."/>
            <person name="Steenblock K."/>
            <person name="Schneider S."/>
            <person name="Klenk H.-P."/>
            <person name="Eisen J.A."/>
        </authorList>
    </citation>
    <scope>NUCLEOTIDE SEQUENCE [LARGE SCALE GENOMIC DNA]</scope>
    <source>
        <strain evidence="2">DSM 14684 / CIP 108061 / JCM 11494 / NBRC 100937 / ID131577</strain>
    </source>
</reference>
<proteinExistence type="predicted"/>
<evidence type="ECO:0008006" key="3">
    <source>
        <dbReference type="Google" id="ProtNLM"/>
    </source>
</evidence>
<dbReference type="InterPro" id="IPR011008">
    <property type="entry name" value="Dimeric_a/b-barrel"/>
</dbReference>
<dbReference type="EMBL" id="CP001854">
    <property type="protein sequence ID" value="ADB49460.1"/>
    <property type="molecule type" value="Genomic_DNA"/>
</dbReference>
<dbReference type="SUPFAM" id="SSF54909">
    <property type="entry name" value="Dimeric alpha+beta barrel"/>
    <property type="match status" value="1"/>
</dbReference>
<gene>
    <name evidence="1" type="ordered locus">Cwoe_1027</name>
</gene>
<protein>
    <recommendedName>
        <fullName evidence="3">L-rhamnose mutarotase</fullName>
    </recommendedName>
</protein>
<dbReference type="PANTHER" id="PTHR34389:SF2">
    <property type="entry name" value="L-RHAMNOSE MUTAROTASE"/>
    <property type="match status" value="1"/>
</dbReference>
<dbReference type="AlphaFoldDB" id="D3FCI7"/>
<dbReference type="PANTHER" id="PTHR34389">
    <property type="entry name" value="L-RHAMNOSE MUTAROTASE"/>
    <property type="match status" value="1"/>
</dbReference>
<dbReference type="Pfam" id="PF05336">
    <property type="entry name" value="rhaM"/>
    <property type="match status" value="1"/>
</dbReference>
<dbReference type="RefSeq" id="WP_012932513.1">
    <property type="nucleotide sequence ID" value="NC_013739.1"/>
</dbReference>
<keyword evidence="2" id="KW-1185">Reference proteome</keyword>
<sequence length="104" mass="11978">MERVCFTFEIHPGTEAEYKQRHDEIWPELVEAIKDAGHANFSLFRQGTTIIAYVECEPDAATVFGKIGATHVNTRWAESLKDVIVSLTDENGERRQFEEVWHLD</sequence>
<organism evidence="1 2">
    <name type="scientific">Conexibacter woesei (strain DSM 14684 / CCUG 47730 / CIP 108061 / JCM 11494 / NBRC 100937 / ID131577)</name>
    <dbReference type="NCBI Taxonomy" id="469383"/>
    <lineage>
        <taxon>Bacteria</taxon>
        <taxon>Bacillati</taxon>
        <taxon>Actinomycetota</taxon>
        <taxon>Thermoleophilia</taxon>
        <taxon>Solirubrobacterales</taxon>
        <taxon>Conexibacteraceae</taxon>
        <taxon>Conexibacter</taxon>
    </lineage>
</organism>
<dbReference type="GO" id="GO:0016857">
    <property type="term" value="F:racemase and epimerase activity, acting on carbohydrates and derivatives"/>
    <property type="evidence" value="ECO:0007669"/>
    <property type="project" value="InterPro"/>
</dbReference>
<accession>D3FCI7</accession>
<dbReference type="eggNOG" id="COG3254">
    <property type="taxonomic scope" value="Bacteria"/>
</dbReference>
<dbReference type="OrthoDB" id="9799608at2"/>
<name>D3FCI7_CONWI</name>
<evidence type="ECO:0000313" key="2">
    <source>
        <dbReference type="Proteomes" id="UP000008229"/>
    </source>
</evidence>
<dbReference type="HOGENOM" id="CLU_100689_3_0_11"/>
<dbReference type="Proteomes" id="UP000008229">
    <property type="component" value="Chromosome"/>
</dbReference>
<dbReference type="KEGG" id="cwo:Cwoe_1027"/>
<dbReference type="InterPro" id="IPR008000">
    <property type="entry name" value="Rham/fucose_mutarotase"/>
</dbReference>
<dbReference type="STRING" id="469383.Cwoe_1027"/>